<dbReference type="Proteomes" id="UP000093000">
    <property type="component" value="Unassembled WGS sequence"/>
</dbReference>
<keyword evidence="7" id="KW-0732">Signal</keyword>
<dbReference type="CDD" id="cd03002">
    <property type="entry name" value="PDI_a_MPD1_like"/>
    <property type="match status" value="1"/>
</dbReference>
<dbReference type="EMBL" id="LUGH01000594">
    <property type="protein sequence ID" value="OBZ83851.1"/>
    <property type="molecule type" value="Genomic_DNA"/>
</dbReference>
<name>A0A1C7N460_9FUNG</name>
<keyword evidence="10" id="KW-1185">Reference proteome</keyword>
<dbReference type="InParanoid" id="A0A1C7N460"/>
<evidence type="ECO:0000256" key="3">
    <source>
        <dbReference type="ARBA" id="ARBA00012723"/>
    </source>
</evidence>
<evidence type="ECO:0000256" key="1">
    <source>
        <dbReference type="ARBA" id="ARBA00001182"/>
    </source>
</evidence>
<dbReference type="Pfam" id="PF00085">
    <property type="entry name" value="Thioredoxin"/>
    <property type="match status" value="1"/>
</dbReference>
<dbReference type="SUPFAM" id="SSF52833">
    <property type="entry name" value="Thioredoxin-like"/>
    <property type="match status" value="3"/>
</dbReference>
<comment type="catalytic activity">
    <reaction evidence="1">
        <text>Catalyzes the rearrangement of -S-S- bonds in proteins.</text>
        <dbReference type="EC" id="5.3.4.1"/>
    </reaction>
</comment>
<dbReference type="STRING" id="101091.A0A1C7N460"/>
<comment type="caution">
    <text evidence="9">The sequence shown here is derived from an EMBL/GenBank/DDBJ whole genome shotgun (WGS) entry which is preliminary data.</text>
</comment>
<evidence type="ECO:0000256" key="2">
    <source>
        <dbReference type="ARBA" id="ARBA00004319"/>
    </source>
</evidence>
<dbReference type="PROSITE" id="PS51352">
    <property type="entry name" value="THIOREDOXIN_2"/>
    <property type="match status" value="1"/>
</dbReference>
<dbReference type="GO" id="GO:0015035">
    <property type="term" value="F:protein-disulfide reductase activity"/>
    <property type="evidence" value="ECO:0007669"/>
    <property type="project" value="TreeGrafter"/>
</dbReference>
<evidence type="ECO:0000256" key="5">
    <source>
        <dbReference type="ARBA" id="ARBA00023235"/>
    </source>
</evidence>
<proteinExistence type="predicted"/>
<feature type="chain" id="PRO_5008889465" description="protein disulfide-isomerase" evidence="7">
    <location>
        <begin position="23"/>
        <end position="420"/>
    </location>
</feature>
<dbReference type="GO" id="GO:0003756">
    <property type="term" value="F:protein disulfide isomerase activity"/>
    <property type="evidence" value="ECO:0007669"/>
    <property type="project" value="UniProtKB-EC"/>
</dbReference>
<evidence type="ECO:0000313" key="10">
    <source>
        <dbReference type="Proteomes" id="UP000093000"/>
    </source>
</evidence>
<protein>
    <recommendedName>
        <fullName evidence="3">protein disulfide-isomerase</fullName>
        <ecNumber evidence="3">5.3.4.1</ecNumber>
    </recommendedName>
</protein>
<evidence type="ECO:0000313" key="9">
    <source>
        <dbReference type="EMBL" id="OBZ83851.1"/>
    </source>
</evidence>
<dbReference type="FunCoup" id="A0A1C7N460">
    <property type="interactions" value="85"/>
</dbReference>
<feature type="domain" description="Thioredoxin" evidence="8">
    <location>
        <begin position="8"/>
        <end position="147"/>
    </location>
</feature>
<keyword evidence="6" id="KW-0676">Redox-active center</keyword>
<evidence type="ECO:0000256" key="7">
    <source>
        <dbReference type="SAM" id="SignalP"/>
    </source>
</evidence>
<dbReference type="InterPro" id="IPR036249">
    <property type="entry name" value="Thioredoxin-like_sf"/>
</dbReference>
<dbReference type="InterPro" id="IPR013766">
    <property type="entry name" value="Thioredoxin_domain"/>
</dbReference>
<dbReference type="PRINTS" id="PR00421">
    <property type="entry name" value="THIOREDOXIN"/>
</dbReference>
<organism evidence="9 10">
    <name type="scientific">Choanephora cucurbitarum</name>
    <dbReference type="NCBI Taxonomy" id="101091"/>
    <lineage>
        <taxon>Eukaryota</taxon>
        <taxon>Fungi</taxon>
        <taxon>Fungi incertae sedis</taxon>
        <taxon>Mucoromycota</taxon>
        <taxon>Mucoromycotina</taxon>
        <taxon>Mucoromycetes</taxon>
        <taxon>Mucorales</taxon>
        <taxon>Mucorineae</taxon>
        <taxon>Choanephoraceae</taxon>
        <taxon>Choanephoroideae</taxon>
        <taxon>Choanephora</taxon>
    </lineage>
</organism>
<keyword evidence="5" id="KW-0413">Isomerase</keyword>
<keyword evidence="4" id="KW-1015">Disulfide bond</keyword>
<evidence type="ECO:0000256" key="4">
    <source>
        <dbReference type="ARBA" id="ARBA00023157"/>
    </source>
</evidence>
<dbReference type="InterPro" id="IPR057305">
    <property type="entry name" value="Thioredox_PDIA6_C"/>
</dbReference>
<evidence type="ECO:0000256" key="6">
    <source>
        <dbReference type="ARBA" id="ARBA00023284"/>
    </source>
</evidence>
<dbReference type="OrthoDB" id="427280at2759"/>
<gene>
    <name evidence="9" type="ORF">A0J61_08099</name>
</gene>
<dbReference type="PANTHER" id="PTHR45815">
    <property type="entry name" value="PROTEIN DISULFIDE-ISOMERASE A6"/>
    <property type="match status" value="1"/>
</dbReference>
<dbReference type="GO" id="GO:0034976">
    <property type="term" value="P:response to endoplasmic reticulum stress"/>
    <property type="evidence" value="ECO:0007669"/>
    <property type="project" value="TreeGrafter"/>
</dbReference>
<dbReference type="GO" id="GO:0005788">
    <property type="term" value="C:endoplasmic reticulum lumen"/>
    <property type="evidence" value="ECO:0007669"/>
    <property type="project" value="UniProtKB-SubCell"/>
</dbReference>
<evidence type="ECO:0000259" key="8">
    <source>
        <dbReference type="PROSITE" id="PS51352"/>
    </source>
</evidence>
<comment type="subcellular location">
    <subcellularLocation>
        <location evidence="2">Endoplasmic reticulum lumen</location>
    </subcellularLocation>
</comment>
<dbReference type="EC" id="5.3.4.1" evidence="3"/>
<dbReference type="AlphaFoldDB" id="A0A1C7N460"/>
<accession>A0A1C7N460</accession>
<sequence length="420" mass="47463">MKVQYLSTTLLTIWANLALTHAFYGPRDDVVELTPRNFKSALLDTNHLVAVEFYAPWCGHCQRLAPEWKKAATNLKGLVSVAAINCDEDNNKGLCAQYDIKGFPTIKVFSPELRKNKRTGELTKSASDYQGPRDAKSIVDHLLSYQPSQVLFVKWNEKDVKSKKSISLDNFLITKNETLPKALLFTNKPTTTPLYKALSIDFKDKMLVGEVKSSEKNIIAEFGIQSFPTLLVISPEHGSVQFEGKLNHQNLKEFMKKYALSSHSSSEKQSPVKSAVEEPKPVVALEDNDSFAKSCLKASTSTICIVAITNQDDKQDTVDMLNTLRNRFTPSNGLDFQFAWLYADQSQSITNSLQVPQDSPSIFFLRPSKQLYRNYIGSWSEQNLLNWLNQINTGRVQAWTYKDDLKVDLKPVDEPIHDEL</sequence>
<feature type="signal peptide" evidence="7">
    <location>
        <begin position="1"/>
        <end position="22"/>
    </location>
</feature>
<reference evidence="9 10" key="1">
    <citation type="submission" date="2016-03" db="EMBL/GenBank/DDBJ databases">
        <title>Choanephora cucurbitarum.</title>
        <authorList>
            <person name="Min B."/>
            <person name="Park H."/>
            <person name="Park J.-H."/>
            <person name="Shin H.-D."/>
            <person name="Choi I.-G."/>
        </authorList>
    </citation>
    <scope>NUCLEOTIDE SEQUENCE [LARGE SCALE GENOMIC DNA]</scope>
    <source>
        <strain evidence="9 10">KUS-F28377</strain>
    </source>
</reference>
<dbReference type="Gene3D" id="3.40.30.10">
    <property type="entry name" value="Glutaredoxin"/>
    <property type="match status" value="2"/>
</dbReference>
<dbReference type="PANTHER" id="PTHR45815:SF3">
    <property type="entry name" value="PROTEIN DISULFIDE-ISOMERASE A6"/>
    <property type="match status" value="1"/>
</dbReference>
<dbReference type="Pfam" id="PF24541">
    <property type="entry name" value="Thioredox_PDIA6_C"/>
    <property type="match status" value="1"/>
</dbReference>